<dbReference type="GO" id="GO:0000976">
    <property type="term" value="F:transcription cis-regulatory region binding"/>
    <property type="evidence" value="ECO:0007669"/>
    <property type="project" value="TreeGrafter"/>
</dbReference>
<dbReference type="Gene3D" id="1.10.357.10">
    <property type="entry name" value="Tetracycline Repressor, domain 2"/>
    <property type="match status" value="1"/>
</dbReference>
<dbReference type="InterPro" id="IPR009057">
    <property type="entry name" value="Homeodomain-like_sf"/>
</dbReference>
<evidence type="ECO:0000313" key="4">
    <source>
        <dbReference type="EMBL" id="SFM43535.1"/>
    </source>
</evidence>
<gene>
    <name evidence="4" type="ORF">SAMN04487963_2577</name>
</gene>
<organism evidence="4 5">
    <name type="scientific">Marinobacter zhejiangensis</name>
    <dbReference type="NCBI Taxonomy" id="488535"/>
    <lineage>
        <taxon>Bacteria</taxon>
        <taxon>Pseudomonadati</taxon>
        <taxon>Pseudomonadota</taxon>
        <taxon>Gammaproteobacteria</taxon>
        <taxon>Pseudomonadales</taxon>
        <taxon>Marinobacteraceae</taxon>
        <taxon>Marinobacter</taxon>
    </lineage>
</organism>
<dbReference type="PROSITE" id="PS01081">
    <property type="entry name" value="HTH_TETR_1"/>
    <property type="match status" value="1"/>
</dbReference>
<proteinExistence type="predicted"/>
<reference evidence="5" key="1">
    <citation type="submission" date="2016-10" db="EMBL/GenBank/DDBJ databases">
        <authorList>
            <person name="Varghese N."/>
            <person name="Submissions S."/>
        </authorList>
    </citation>
    <scope>NUCLEOTIDE SEQUENCE [LARGE SCALE GENOMIC DNA]</scope>
    <source>
        <strain evidence="5">CGMCC 1.7061</strain>
    </source>
</reference>
<dbReference type="InterPro" id="IPR001647">
    <property type="entry name" value="HTH_TetR"/>
</dbReference>
<dbReference type="SUPFAM" id="SSF46689">
    <property type="entry name" value="Homeodomain-like"/>
    <property type="match status" value="1"/>
</dbReference>
<evidence type="ECO:0000256" key="1">
    <source>
        <dbReference type="ARBA" id="ARBA00023125"/>
    </source>
</evidence>
<dbReference type="STRING" id="488535.SAMN04487963_2577"/>
<dbReference type="InterPro" id="IPR023772">
    <property type="entry name" value="DNA-bd_HTH_TetR-type_CS"/>
</dbReference>
<evidence type="ECO:0000313" key="5">
    <source>
        <dbReference type="Proteomes" id="UP000198519"/>
    </source>
</evidence>
<accession>A0A1I4QUT5</accession>
<name>A0A1I4QUT5_9GAMM</name>
<dbReference type="Proteomes" id="UP000198519">
    <property type="component" value="Unassembled WGS sequence"/>
</dbReference>
<evidence type="ECO:0000259" key="3">
    <source>
        <dbReference type="PROSITE" id="PS50977"/>
    </source>
</evidence>
<dbReference type="GO" id="GO:0003700">
    <property type="term" value="F:DNA-binding transcription factor activity"/>
    <property type="evidence" value="ECO:0007669"/>
    <property type="project" value="TreeGrafter"/>
</dbReference>
<dbReference type="Pfam" id="PF00440">
    <property type="entry name" value="TetR_N"/>
    <property type="match status" value="1"/>
</dbReference>
<dbReference type="SUPFAM" id="SSF48498">
    <property type="entry name" value="Tetracyclin repressor-like, C-terminal domain"/>
    <property type="match status" value="1"/>
</dbReference>
<protein>
    <submittedName>
        <fullName evidence="4">Transcriptional regulator, TetR family</fullName>
    </submittedName>
</protein>
<dbReference type="EMBL" id="FOUE01000003">
    <property type="protein sequence ID" value="SFM43535.1"/>
    <property type="molecule type" value="Genomic_DNA"/>
</dbReference>
<feature type="DNA-binding region" description="H-T-H motif" evidence="2">
    <location>
        <begin position="39"/>
        <end position="58"/>
    </location>
</feature>
<dbReference type="RefSeq" id="WP_092023136.1">
    <property type="nucleotide sequence ID" value="NZ_FOUE01000003.1"/>
</dbReference>
<dbReference type="PROSITE" id="PS50977">
    <property type="entry name" value="HTH_TETR_2"/>
    <property type="match status" value="1"/>
</dbReference>
<feature type="domain" description="HTH tetR-type" evidence="3">
    <location>
        <begin position="16"/>
        <end position="76"/>
    </location>
</feature>
<dbReference type="AlphaFoldDB" id="A0A1I4QUT5"/>
<dbReference type="PANTHER" id="PTHR30055">
    <property type="entry name" value="HTH-TYPE TRANSCRIPTIONAL REGULATOR RUTR"/>
    <property type="match status" value="1"/>
</dbReference>
<keyword evidence="5" id="KW-1185">Reference proteome</keyword>
<dbReference type="InterPro" id="IPR050109">
    <property type="entry name" value="HTH-type_TetR-like_transc_reg"/>
</dbReference>
<dbReference type="PANTHER" id="PTHR30055:SF187">
    <property type="entry name" value="TRANSCRIPTIONAL REGULATORY PROTEIN"/>
    <property type="match status" value="1"/>
</dbReference>
<dbReference type="OrthoDB" id="116240at2"/>
<sequence length="204" mass="22818">MNELSILERRFPGRRAGLKREILEQALACFNETGIEATTIDSIRARCEASVGAIYHHFGNKEGILGALFFTVLDDQHEFFEHYLDKARSLEAFVSALVISYVDWVVQNPEWARFQFQARASVAKGPHRHALAERNARQLKGLKEKLGAVDTSGVKISAPFELLPSLIIGASENYCRAWLSGRVQTSPSDFREQLAAAAWRSLQG</sequence>
<dbReference type="PRINTS" id="PR00455">
    <property type="entry name" value="HTHTETR"/>
</dbReference>
<evidence type="ECO:0000256" key="2">
    <source>
        <dbReference type="PROSITE-ProRule" id="PRU00335"/>
    </source>
</evidence>
<keyword evidence="1 2" id="KW-0238">DNA-binding</keyword>
<dbReference type="InterPro" id="IPR036271">
    <property type="entry name" value="Tet_transcr_reg_TetR-rel_C_sf"/>
</dbReference>